<dbReference type="Proteomes" id="UP000823749">
    <property type="component" value="Chromosome 11"/>
</dbReference>
<keyword evidence="3" id="KW-1185">Reference proteome</keyword>
<gene>
    <name evidence="2" type="ORF">RHGRI_032511</name>
</gene>
<dbReference type="AlphaFoldDB" id="A0AAV6IHX9"/>
<organism evidence="2 3">
    <name type="scientific">Rhododendron griersonianum</name>
    <dbReference type="NCBI Taxonomy" id="479676"/>
    <lineage>
        <taxon>Eukaryota</taxon>
        <taxon>Viridiplantae</taxon>
        <taxon>Streptophyta</taxon>
        <taxon>Embryophyta</taxon>
        <taxon>Tracheophyta</taxon>
        <taxon>Spermatophyta</taxon>
        <taxon>Magnoliopsida</taxon>
        <taxon>eudicotyledons</taxon>
        <taxon>Gunneridae</taxon>
        <taxon>Pentapetalae</taxon>
        <taxon>asterids</taxon>
        <taxon>Ericales</taxon>
        <taxon>Ericaceae</taxon>
        <taxon>Ericoideae</taxon>
        <taxon>Rhodoreae</taxon>
        <taxon>Rhododendron</taxon>
    </lineage>
</organism>
<sequence>MDKKNIHLDGRKVMLVIIKNASESQLTLLKRRFGAPREHNIGVCTQAGEQNHIDELKKKIAAMTNAVEIERKRCKEIQEAMEAENKKYSLLTVPPEELSMGQLTESIQLLAEMREKVENRLDQIEKKLVAPNRSPFDHHGAGPSS</sequence>
<evidence type="ECO:0000256" key="1">
    <source>
        <dbReference type="SAM" id="MobiDB-lite"/>
    </source>
</evidence>
<accession>A0AAV6IHX9</accession>
<feature type="region of interest" description="Disordered" evidence="1">
    <location>
        <begin position="126"/>
        <end position="145"/>
    </location>
</feature>
<reference evidence="2" key="1">
    <citation type="submission" date="2020-08" db="EMBL/GenBank/DDBJ databases">
        <title>Plant Genome Project.</title>
        <authorList>
            <person name="Zhang R.-G."/>
        </authorList>
    </citation>
    <scope>NUCLEOTIDE SEQUENCE</scope>
    <source>
        <strain evidence="2">WSP0</strain>
        <tissue evidence="2">Leaf</tissue>
    </source>
</reference>
<evidence type="ECO:0000313" key="2">
    <source>
        <dbReference type="EMBL" id="KAG5526249.1"/>
    </source>
</evidence>
<feature type="compositionally biased region" description="Basic and acidic residues" evidence="1">
    <location>
        <begin position="135"/>
        <end position="145"/>
    </location>
</feature>
<dbReference type="EMBL" id="JACTNZ010000011">
    <property type="protein sequence ID" value="KAG5526249.1"/>
    <property type="molecule type" value="Genomic_DNA"/>
</dbReference>
<proteinExistence type="predicted"/>
<evidence type="ECO:0000313" key="3">
    <source>
        <dbReference type="Proteomes" id="UP000823749"/>
    </source>
</evidence>
<name>A0AAV6IHX9_9ERIC</name>
<comment type="caution">
    <text evidence="2">The sequence shown here is derived from an EMBL/GenBank/DDBJ whole genome shotgun (WGS) entry which is preliminary data.</text>
</comment>
<protein>
    <submittedName>
        <fullName evidence="2">Uncharacterized protein</fullName>
    </submittedName>
</protein>